<name>A0AC61PPF3_9FIRM</name>
<keyword evidence="2" id="KW-1185">Reference proteome</keyword>
<evidence type="ECO:0000313" key="1">
    <source>
        <dbReference type="EMBL" id="SMC81318.1"/>
    </source>
</evidence>
<dbReference type="Proteomes" id="UP000192328">
    <property type="component" value="Unassembled WGS sequence"/>
</dbReference>
<reference evidence="1" key="1">
    <citation type="submission" date="2017-04" db="EMBL/GenBank/DDBJ databases">
        <authorList>
            <person name="Varghese N."/>
            <person name="Submissions S."/>
        </authorList>
    </citation>
    <scope>NUCLEOTIDE SEQUENCE</scope>
    <source>
        <strain evidence="1">WTE2008</strain>
    </source>
</reference>
<gene>
    <name evidence="1" type="ORF">SAMN06297397_2668</name>
</gene>
<accession>A0AC61PPF3</accession>
<dbReference type="EMBL" id="FWXZ01000006">
    <property type="protein sequence ID" value="SMC81318.1"/>
    <property type="molecule type" value="Genomic_DNA"/>
</dbReference>
<sequence length="67" mass="7602">MKLQKVLENLVTIVLPFIGFTLVVVSLFASKVFGWIGLILMGIANGYNLVRRLRDSKKKEQEAKETH</sequence>
<proteinExistence type="predicted"/>
<organism evidence="1 2">
    <name type="scientific">Aristaeella lactis</name>
    <dbReference type="NCBI Taxonomy" id="3046383"/>
    <lineage>
        <taxon>Bacteria</taxon>
        <taxon>Bacillati</taxon>
        <taxon>Bacillota</taxon>
        <taxon>Clostridia</taxon>
        <taxon>Eubacteriales</taxon>
        <taxon>Aristaeellaceae</taxon>
        <taxon>Aristaeella</taxon>
    </lineage>
</organism>
<evidence type="ECO:0000313" key="2">
    <source>
        <dbReference type="Proteomes" id="UP000192328"/>
    </source>
</evidence>
<comment type="caution">
    <text evidence="1">The sequence shown here is derived from an EMBL/GenBank/DDBJ whole genome shotgun (WGS) entry which is preliminary data.</text>
</comment>
<protein>
    <submittedName>
        <fullName evidence="1">Uncharacterized protein</fullName>
    </submittedName>
</protein>